<dbReference type="PANTHER" id="PTHR43459:SF1">
    <property type="entry name" value="EG:BACN32G11.4 PROTEIN"/>
    <property type="match status" value="1"/>
</dbReference>
<dbReference type="Gene3D" id="3.90.226.10">
    <property type="entry name" value="2-enoyl-CoA Hydratase, Chain A, domain 1"/>
    <property type="match status" value="1"/>
</dbReference>
<accession>A0A1D7U9G8</accession>
<protein>
    <submittedName>
        <fullName evidence="3">2-(1,2-epoxy-1,2-dihydrophenyl)acetyl-CoA isomerase</fullName>
    </submittedName>
</protein>
<dbReference type="Pfam" id="PF00378">
    <property type="entry name" value="ECH_1"/>
    <property type="match status" value="1"/>
</dbReference>
<dbReference type="EMBL" id="CP017147">
    <property type="protein sequence ID" value="AOO84012.1"/>
    <property type="molecule type" value="Genomic_DNA"/>
</dbReference>
<dbReference type="AlphaFoldDB" id="A0A1D7U9G8"/>
<dbReference type="RefSeq" id="WP_069693205.1">
    <property type="nucleotide sequence ID" value="NZ_CP017147.1"/>
</dbReference>
<comment type="similarity">
    <text evidence="1">Belongs to the enoyl-CoA hydratase/isomerase family.</text>
</comment>
<keyword evidence="4" id="KW-1185">Reference proteome</keyword>
<dbReference type="KEGG" id="bvv:BHK69_29395"/>
<dbReference type="Gene3D" id="1.10.12.10">
    <property type="entry name" value="Lyase 2-enoyl-coa Hydratase, Chain A, domain 2"/>
    <property type="match status" value="1"/>
</dbReference>
<dbReference type="GO" id="GO:0010124">
    <property type="term" value="P:phenylacetate catabolic process"/>
    <property type="evidence" value="ECO:0007669"/>
    <property type="project" value="InterPro"/>
</dbReference>
<evidence type="ECO:0000313" key="4">
    <source>
        <dbReference type="Proteomes" id="UP000094969"/>
    </source>
</evidence>
<feature type="region of interest" description="Disordered" evidence="2">
    <location>
        <begin position="244"/>
        <end position="273"/>
    </location>
</feature>
<name>A0A1D7U9G8_9HYPH</name>
<dbReference type="PANTHER" id="PTHR43459">
    <property type="entry name" value="ENOYL-COA HYDRATASE"/>
    <property type="match status" value="1"/>
</dbReference>
<sequence length="273" mass="29429">MQPKTGLPTTGLEPVLLVDQRDGWTKLTLNRPERLNAFNEAMHQALAAALDEAGADEHCRAVLLTGTGRGFCTGQDLSDRLGGDGPHDLGATIEAFYNPLVRRMRALRKPVVCAVNGVAAGAGANIAFACDIVLAARSAKFIQSFVKVGLVPDSGGTFFLPRLVGPARARGLAMLAEPLPAETAEAWGLIWKTVEDATLQEEAERLTAHLATQPTQGLSLIKQALDAAQENSLDEQLDLERDFQRKAGRTPDYREGVSAFMEKRPPRFSGRDS</sequence>
<dbReference type="InterPro" id="IPR014748">
    <property type="entry name" value="Enoyl-CoA_hydra_C"/>
</dbReference>
<dbReference type="InterPro" id="IPR011968">
    <property type="entry name" value="PaaB1"/>
</dbReference>
<gene>
    <name evidence="3" type="ORF">BHK69_29395</name>
</gene>
<evidence type="ECO:0000256" key="2">
    <source>
        <dbReference type="SAM" id="MobiDB-lite"/>
    </source>
</evidence>
<dbReference type="STRING" id="1526658.BHK69_29395"/>
<proteinExistence type="inferred from homology"/>
<evidence type="ECO:0000313" key="3">
    <source>
        <dbReference type="EMBL" id="AOO84012.1"/>
    </source>
</evidence>
<dbReference type="OrthoDB" id="9781757at2"/>
<dbReference type="SUPFAM" id="SSF52096">
    <property type="entry name" value="ClpP/crotonase"/>
    <property type="match status" value="1"/>
</dbReference>
<keyword evidence="3" id="KW-0413">Isomerase</keyword>
<dbReference type="Proteomes" id="UP000094969">
    <property type="component" value="Chromosome"/>
</dbReference>
<dbReference type="CDD" id="cd06558">
    <property type="entry name" value="crotonase-like"/>
    <property type="match status" value="1"/>
</dbReference>
<reference evidence="3 4" key="1">
    <citation type="journal article" date="2015" name="Antonie Van Leeuwenhoek">
        <title>Bosea vaviloviae sp. nov., a new species of slow-growing rhizobia isolated from nodules of the relict species Vavilovia formosa (Stev.) Fed.</title>
        <authorList>
            <person name="Safronova V.I."/>
            <person name="Kuznetsova I.G."/>
            <person name="Sazanova A.L."/>
            <person name="Kimeklis A.K."/>
            <person name="Belimov A.A."/>
            <person name="Andronov E.E."/>
            <person name="Pinaev A.G."/>
            <person name="Chizhevskaya E.P."/>
            <person name="Pukhaev A.R."/>
            <person name="Popov K.P."/>
            <person name="Willems A."/>
            <person name="Tikhonovich I.A."/>
        </authorList>
    </citation>
    <scope>NUCLEOTIDE SEQUENCE [LARGE SCALE GENOMIC DNA]</scope>
    <source>
        <strain evidence="3 4">Vaf18</strain>
    </source>
</reference>
<dbReference type="InterPro" id="IPR001753">
    <property type="entry name" value="Enoyl-CoA_hydra/iso"/>
</dbReference>
<evidence type="ECO:0000256" key="1">
    <source>
        <dbReference type="ARBA" id="ARBA00005254"/>
    </source>
</evidence>
<dbReference type="InterPro" id="IPR029045">
    <property type="entry name" value="ClpP/crotonase-like_dom_sf"/>
</dbReference>
<dbReference type="NCBIfam" id="TIGR02280">
    <property type="entry name" value="PaaB1"/>
    <property type="match status" value="1"/>
</dbReference>
<dbReference type="GO" id="GO:0016853">
    <property type="term" value="F:isomerase activity"/>
    <property type="evidence" value="ECO:0007669"/>
    <property type="project" value="UniProtKB-KW"/>
</dbReference>
<organism evidence="3 4">
    <name type="scientific">Bosea vaviloviae</name>
    <dbReference type="NCBI Taxonomy" id="1526658"/>
    <lineage>
        <taxon>Bacteria</taxon>
        <taxon>Pseudomonadati</taxon>
        <taxon>Pseudomonadota</taxon>
        <taxon>Alphaproteobacteria</taxon>
        <taxon>Hyphomicrobiales</taxon>
        <taxon>Boseaceae</taxon>
        <taxon>Bosea</taxon>
    </lineage>
</organism>